<comment type="caution">
    <text evidence="1">The sequence shown here is derived from an EMBL/GenBank/DDBJ whole genome shotgun (WGS) entry which is preliminary data.</text>
</comment>
<evidence type="ECO:0000313" key="1">
    <source>
        <dbReference type="EMBL" id="KAG5482625.1"/>
    </source>
</evidence>
<dbReference type="Proteomes" id="UP000674179">
    <property type="component" value="Chromosome 16"/>
</dbReference>
<protein>
    <submittedName>
        <fullName evidence="1">Uncharacterized protein</fullName>
    </submittedName>
</protein>
<dbReference type="EMBL" id="JAFHKP010000016">
    <property type="protein sequence ID" value="KAG5482625.1"/>
    <property type="molecule type" value="Genomic_DNA"/>
</dbReference>
<dbReference type="RefSeq" id="XP_067694315.1">
    <property type="nucleotide sequence ID" value="XM_067837451.1"/>
</dbReference>
<accession>A0A836HEH1</accession>
<gene>
    <name evidence="1" type="ORF">CUR178_05768</name>
</gene>
<dbReference type="GeneID" id="94172961"/>
<dbReference type="KEGG" id="lenr:94172961"/>
<sequence length="120" mass="13287">MYTCTGVTLRTRHRCCSITCESTVSLIPYGITASWCTVVTRRCVPLVRSACTRASPHIPARKFFAPSTHVGWCPGDTITTRPRCHGMCCSTLRRLCRSSSVSRYPNLNSNSDLTLTLTLT</sequence>
<reference evidence="1 2" key="1">
    <citation type="submission" date="2021-02" db="EMBL/GenBank/DDBJ databases">
        <title>Leishmania (Mundinia) enrietti genome sequencing and assembly.</title>
        <authorList>
            <person name="Almutairi H."/>
            <person name="Gatherer D."/>
        </authorList>
    </citation>
    <scope>NUCLEOTIDE SEQUENCE [LARGE SCALE GENOMIC DNA]</scope>
    <source>
        <strain evidence="1">CUR178</strain>
    </source>
</reference>
<keyword evidence="2" id="KW-1185">Reference proteome</keyword>
<name>A0A836HEH1_LEIEN</name>
<dbReference type="AlphaFoldDB" id="A0A836HEH1"/>
<organism evidence="1 2">
    <name type="scientific">Leishmania enriettii</name>
    <dbReference type="NCBI Taxonomy" id="5663"/>
    <lineage>
        <taxon>Eukaryota</taxon>
        <taxon>Discoba</taxon>
        <taxon>Euglenozoa</taxon>
        <taxon>Kinetoplastea</taxon>
        <taxon>Metakinetoplastina</taxon>
        <taxon>Trypanosomatida</taxon>
        <taxon>Trypanosomatidae</taxon>
        <taxon>Leishmaniinae</taxon>
        <taxon>Leishmania</taxon>
    </lineage>
</organism>
<evidence type="ECO:0000313" key="2">
    <source>
        <dbReference type="Proteomes" id="UP000674179"/>
    </source>
</evidence>
<proteinExistence type="predicted"/>